<dbReference type="Proteomes" id="UP000216052">
    <property type="component" value="Chromosome"/>
</dbReference>
<keyword evidence="2" id="KW-1185">Reference proteome</keyword>
<organism evidence="1 2">
    <name type="scientific">Sporomusa acidovorans (strain ATCC 49682 / DSM 3132 / Mol)</name>
    <dbReference type="NCBI Taxonomy" id="1123286"/>
    <lineage>
        <taxon>Bacteria</taxon>
        <taxon>Bacillati</taxon>
        <taxon>Bacillota</taxon>
        <taxon>Negativicutes</taxon>
        <taxon>Selenomonadales</taxon>
        <taxon>Sporomusaceae</taxon>
        <taxon>Sporomusa</taxon>
    </lineage>
</organism>
<dbReference type="EMBL" id="CP155571">
    <property type="protein sequence ID" value="XFO73052.1"/>
    <property type="molecule type" value="Genomic_DNA"/>
</dbReference>
<proteinExistence type="predicted"/>
<gene>
    <name evidence="1" type="ORF">SPACI_031140</name>
</gene>
<evidence type="ECO:0000313" key="2">
    <source>
        <dbReference type="Proteomes" id="UP000216052"/>
    </source>
</evidence>
<reference evidence="1" key="1">
    <citation type="submission" date="2024-05" db="EMBL/GenBank/DDBJ databases">
        <title>Isolation and characterization of Sporomusa carbonis sp. nov., a carboxydotrophic hydrogenogen in the genus of Sporomusa isolated from a charcoal burning pile.</title>
        <authorList>
            <person name="Boeer T."/>
            <person name="Rosenbaum F."/>
            <person name="Eysell L."/>
            <person name="Mueller V."/>
            <person name="Daniel R."/>
            <person name="Poehlein A."/>
        </authorList>
    </citation>
    <scope>NUCLEOTIDE SEQUENCE [LARGE SCALE GENOMIC DNA]</scope>
    <source>
        <strain evidence="1">DSM 3132</strain>
    </source>
</reference>
<evidence type="ECO:0000313" key="1">
    <source>
        <dbReference type="EMBL" id="XFO73052.1"/>
    </source>
</evidence>
<name>A0ABZ3J3W7_SPOA4</name>
<sequence>MKNANKINFTMSDTEFQKLLDELPKLLEEFEKEVQRKDNLVMNVFWGTL</sequence>
<accession>A0ABZ3J3W7</accession>
<dbReference type="RefSeq" id="WP_169716745.1">
    <property type="nucleotide sequence ID" value="NZ_CP155571.1"/>
</dbReference>
<protein>
    <submittedName>
        <fullName evidence="1">Uncharacterized protein</fullName>
    </submittedName>
</protein>